<proteinExistence type="predicted"/>
<dbReference type="Proteomes" id="UP000016649">
    <property type="component" value="Unassembled WGS sequence"/>
</dbReference>
<dbReference type="InterPro" id="IPR016154">
    <property type="entry name" value="Heat_shock_Hsp33_C"/>
</dbReference>
<dbReference type="SUPFAM" id="SSF118352">
    <property type="entry name" value="HSP33 redox switch-like"/>
    <property type="match status" value="1"/>
</dbReference>
<dbReference type="SUPFAM" id="SSF64397">
    <property type="entry name" value="Hsp33 domain"/>
    <property type="match status" value="1"/>
</dbReference>
<protein>
    <submittedName>
        <fullName evidence="6">Chaperonin HslO</fullName>
    </submittedName>
</protein>
<dbReference type="PIRSF" id="PIRSF005261">
    <property type="entry name" value="Heat_shock_Hsp33"/>
    <property type="match status" value="1"/>
</dbReference>
<dbReference type="PANTHER" id="PTHR30111">
    <property type="entry name" value="33 KDA CHAPERONIN"/>
    <property type="match status" value="1"/>
</dbReference>
<dbReference type="PANTHER" id="PTHR30111:SF1">
    <property type="entry name" value="33 KDA CHAPERONIN"/>
    <property type="match status" value="1"/>
</dbReference>
<evidence type="ECO:0000256" key="4">
    <source>
        <dbReference type="ARBA" id="ARBA00023186"/>
    </source>
</evidence>
<evidence type="ECO:0000256" key="3">
    <source>
        <dbReference type="ARBA" id="ARBA00023157"/>
    </source>
</evidence>
<evidence type="ECO:0000313" key="6">
    <source>
        <dbReference type="EMBL" id="ERJ93359.1"/>
    </source>
</evidence>
<evidence type="ECO:0000256" key="1">
    <source>
        <dbReference type="ARBA" id="ARBA00022490"/>
    </source>
</evidence>
<dbReference type="InterPro" id="IPR000397">
    <property type="entry name" value="Heat_shock_Hsp33"/>
</dbReference>
<keyword evidence="3" id="KW-1015">Disulfide bond</keyword>
<dbReference type="Pfam" id="PF01430">
    <property type="entry name" value="HSP33"/>
    <property type="match status" value="1"/>
</dbReference>
<organism evidence="6 7">
    <name type="scientific">Treponema lecithinolyticum ATCC 700332</name>
    <dbReference type="NCBI Taxonomy" id="1321815"/>
    <lineage>
        <taxon>Bacteria</taxon>
        <taxon>Pseudomonadati</taxon>
        <taxon>Spirochaetota</taxon>
        <taxon>Spirochaetia</taxon>
        <taxon>Spirochaetales</taxon>
        <taxon>Treponemataceae</taxon>
        <taxon>Treponema</taxon>
    </lineage>
</organism>
<keyword evidence="2" id="KW-0862">Zinc</keyword>
<dbReference type="EMBL" id="AWVH01000026">
    <property type="protein sequence ID" value="ERJ93359.1"/>
    <property type="molecule type" value="Genomic_DNA"/>
</dbReference>
<reference evidence="6 7" key="1">
    <citation type="submission" date="2013-08" db="EMBL/GenBank/DDBJ databases">
        <authorList>
            <person name="Weinstock G."/>
            <person name="Sodergren E."/>
            <person name="Wylie T."/>
            <person name="Fulton L."/>
            <person name="Fulton R."/>
            <person name="Fronick C."/>
            <person name="O'Laughlin M."/>
            <person name="Godfrey J."/>
            <person name="Miner T."/>
            <person name="Herter B."/>
            <person name="Appelbaum E."/>
            <person name="Cordes M."/>
            <person name="Lek S."/>
            <person name="Wollam A."/>
            <person name="Pepin K.H."/>
            <person name="Palsikar V.B."/>
            <person name="Mitreva M."/>
            <person name="Wilson R.K."/>
        </authorList>
    </citation>
    <scope>NUCLEOTIDE SEQUENCE [LARGE SCALE GENOMIC DNA]</scope>
    <source>
        <strain evidence="6 7">ATCC 700332</strain>
    </source>
</reference>
<keyword evidence="7" id="KW-1185">Reference proteome</keyword>
<dbReference type="RefSeq" id="WP_021687246.1">
    <property type="nucleotide sequence ID" value="NZ_KI260564.1"/>
</dbReference>
<keyword evidence="5" id="KW-0676">Redox-active center</keyword>
<gene>
    <name evidence="6" type="ORF">HMPREF9193_01034</name>
</gene>
<keyword evidence="4" id="KW-0143">Chaperone</keyword>
<evidence type="ECO:0000313" key="7">
    <source>
        <dbReference type="Proteomes" id="UP000016649"/>
    </source>
</evidence>
<comment type="caution">
    <text evidence="6">The sequence shown here is derived from an EMBL/GenBank/DDBJ whole genome shotgun (WGS) entry which is preliminary data.</text>
</comment>
<dbReference type="Gene3D" id="3.55.30.10">
    <property type="entry name" value="Hsp33 domain"/>
    <property type="match status" value="1"/>
</dbReference>
<dbReference type="InterPro" id="IPR016153">
    <property type="entry name" value="Heat_shock_Hsp33_N"/>
</dbReference>
<evidence type="ECO:0000256" key="5">
    <source>
        <dbReference type="ARBA" id="ARBA00023284"/>
    </source>
</evidence>
<accession>A0ABN0NZ75</accession>
<keyword evidence="1" id="KW-0963">Cytoplasm</keyword>
<evidence type="ECO:0000256" key="2">
    <source>
        <dbReference type="ARBA" id="ARBA00022833"/>
    </source>
</evidence>
<name>A0ABN0NZ75_TRELE</name>
<sequence length="316" mass="35062">MIKAEIEGKELLVRLQSLEKDGMTVFIAADGLFRGALFHGSTFVNQMRFQHKLGILETMVLGQASLCAALMIQTMKGREHLIFRYDTNGPAAGFAVEANSAGFVRGRLLQNPIPIEKPLESWDLSPFFGSGTLSVTRCPESKNGEKVKNQTGVVEIKHRNIAQDLTWYFEQSEQIHTAFNTSIQMDAKGNVIGAGGLFMQVMPETGGHSVKNTANTEDAIVRMERAFSACPPLGQWFSEGGKREDIVYGLFREFSPQAVLERDIIFDCSCSKEHYIQAMRNLSAAELNDIKQNGDDPLEIICHNCASVYHIPLSEL</sequence>
<dbReference type="Gene3D" id="3.90.1280.10">
    <property type="entry name" value="HSP33 redox switch-like"/>
    <property type="match status" value="1"/>
</dbReference>